<evidence type="ECO:0000259" key="17">
    <source>
        <dbReference type="Pfam" id="PF00905"/>
    </source>
</evidence>
<dbReference type="GO" id="GO:0008360">
    <property type="term" value="P:regulation of cell shape"/>
    <property type="evidence" value="ECO:0007669"/>
    <property type="project" value="UniProtKB-KW"/>
</dbReference>
<organism evidence="19 20">
    <name type="scientific">Halospina denitrificans</name>
    <dbReference type="NCBI Taxonomy" id="332522"/>
    <lineage>
        <taxon>Bacteria</taxon>
        <taxon>Pseudomonadati</taxon>
        <taxon>Pseudomonadota</taxon>
        <taxon>Gammaproteobacteria</taxon>
        <taxon>Halospina</taxon>
    </lineage>
</organism>
<proteinExistence type="inferred from homology"/>
<dbReference type="OrthoDB" id="9789078at2"/>
<dbReference type="Proteomes" id="UP000295830">
    <property type="component" value="Unassembled WGS sequence"/>
</dbReference>
<dbReference type="InterPro" id="IPR050515">
    <property type="entry name" value="Beta-lactam/transpept"/>
</dbReference>
<dbReference type="GO" id="GO:0000917">
    <property type="term" value="P:division septum assembly"/>
    <property type="evidence" value="ECO:0007669"/>
    <property type="project" value="UniProtKB-KW"/>
</dbReference>
<keyword evidence="15 16" id="KW-0961">Cell wall biogenesis/degradation</keyword>
<keyword evidence="20" id="KW-1185">Reference proteome</keyword>
<comment type="similarity">
    <text evidence="16">Belongs to the transpeptidase family. FtsI subfamily.</text>
</comment>
<dbReference type="SUPFAM" id="SSF56601">
    <property type="entry name" value="beta-lactamase/transpeptidase-like"/>
    <property type="match status" value="1"/>
</dbReference>
<evidence type="ECO:0000256" key="1">
    <source>
        <dbReference type="ARBA" id="ARBA00004370"/>
    </source>
</evidence>
<keyword evidence="10 16" id="KW-0573">Peptidoglycan synthesis</keyword>
<dbReference type="InterPro" id="IPR037532">
    <property type="entry name" value="FtsI_transpept"/>
</dbReference>
<comment type="caution">
    <text evidence="19">The sequence shown here is derived from an EMBL/GenBank/DDBJ whole genome shotgun (WGS) entry which is preliminary data.</text>
</comment>
<reference evidence="19 20" key="1">
    <citation type="submission" date="2019-03" db="EMBL/GenBank/DDBJ databases">
        <title>Genomic Encyclopedia of Type Strains, Phase IV (KMG-IV): sequencing the most valuable type-strain genomes for metagenomic binning, comparative biology and taxonomic classification.</title>
        <authorList>
            <person name="Goeker M."/>
        </authorList>
    </citation>
    <scope>NUCLEOTIDE SEQUENCE [LARGE SCALE GENOMIC DNA]</scope>
    <source>
        <strain evidence="19 20">DSM 15505</strain>
    </source>
</reference>
<dbReference type="Gene3D" id="3.30.450.330">
    <property type="match status" value="1"/>
</dbReference>
<keyword evidence="8 16" id="KW-0378">Hydrolase</keyword>
<evidence type="ECO:0000256" key="16">
    <source>
        <dbReference type="HAMAP-Rule" id="MF_02080"/>
    </source>
</evidence>
<keyword evidence="7 16" id="KW-0812">Transmembrane</keyword>
<keyword evidence="4 16" id="KW-0132">Cell division</keyword>
<dbReference type="InterPro" id="IPR005311">
    <property type="entry name" value="PBP_dimer"/>
</dbReference>
<evidence type="ECO:0000313" key="20">
    <source>
        <dbReference type="Proteomes" id="UP000295830"/>
    </source>
</evidence>
<dbReference type="GO" id="GO:0005886">
    <property type="term" value="C:plasma membrane"/>
    <property type="evidence" value="ECO:0007669"/>
    <property type="project" value="UniProtKB-SubCell"/>
</dbReference>
<evidence type="ECO:0000256" key="2">
    <source>
        <dbReference type="ARBA" id="ARBA00022475"/>
    </source>
</evidence>
<protein>
    <recommendedName>
        <fullName evidence="16">Peptidoglycan D,D-transpeptidase FtsI</fullName>
        <ecNumber evidence="16">3.4.16.4</ecNumber>
    </recommendedName>
    <alternativeName>
        <fullName evidence="16">Penicillin-binding protein 3</fullName>
        <shortName evidence="16">PBP-3</shortName>
    </alternativeName>
</protein>
<dbReference type="UniPathway" id="UPA00219"/>
<evidence type="ECO:0000256" key="12">
    <source>
        <dbReference type="ARBA" id="ARBA00023136"/>
    </source>
</evidence>
<dbReference type="InterPro" id="IPR036138">
    <property type="entry name" value="PBP_dimer_sf"/>
</dbReference>
<evidence type="ECO:0000256" key="9">
    <source>
        <dbReference type="ARBA" id="ARBA00022960"/>
    </source>
</evidence>
<feature type="transmembrane region" description="Helical" evidence="16">
    <location>
        <begin position="21"/>
        <end position="43"/>
    </location>
</feature>
<dbReference type="GO" id="GO:0008955">
    <property type="term" value="F:peptidoglycan glycosyltransferase activity"/>
    <property type="evidence" value="ECO:0007669"/>
    <property type="project" value="InterPro"/>
</dbReference>
<keyword evidence="9 16" id="KW-0133">Cell shape</keyword>
<dbReference type="HAMAP" id="MF_02080">
    <property type="entry name" value="FtsI_transpept"/>
    <property type="match status" value="1"/>
</dbReference>
<evidence type="ECO:0000256" key="15">
    <source>
        <dbReference type="ARBA" id="ARBA00023316"/>
    </source>
</evidence>
<dbReference type="InterPro" id="IPR001460">
    <property type="entry name" value="PCN-bd_Tpept"/>
</dbReference>
<dbReference type="Gene3D" id="3.40.710.10">
    <property type="entry name" value="DD-peptidase/beta-lactamase superfamily"/>
    <property type="match status" value="1"/>
</dbReference>
<feature type="domain" description="Penicillin-binding protein dimerisation" evidence="18">
    <location>
        <begin position="67"/>
        <end position="215"/>
    </location>
</feature>
<name>A0A4R7JJI7_9GAMM</name>
<keyword evidence="13 16" id="KW-0717">Septation</keyword>
<dbReference type="Pfam" id="PF00905">
    <property type="entry name" value="Transpeptidase"/>
    <property type="match status" value="1"/>
</dbReference>
<comment type="function">
    <text evidence="16">Catalyzes cross-linking of the peptidoglycan cell wall at the division septum.</text>
</comment>
<dbReference type="AlphaFoldDB" id="A0A4R7JJI7"/>
<evidence type="ECO:0000256" key="7">
    <source>
        <dbReference type="ARBA" id="ARBA00022692"/>
    </source>
</evidence>
<dbReference type="GO" id="GO:0071555">
    <property type="term" value="P:cell wall organization"/>
    <property type="evidence" value="ECO:0007669"/>
    <property type="project" value="UniProtKB-KW"/>
</dbReference>
<evidence type="ECO:0000256" key="13">
    <source>
        <dbReference type="ARBA" id="ARBA00023210"/>
    </source>
</evidence>
<dbReference type="Pfam" id="PF03717">
    <property type="entry name" value="PBP_dimer"/>
    <property type="match status" value="1"/>
</dbReference>
<sequence>MAAKKQQSAEERRFLGSLQEKWRYLAVTGGVFLVAATIGVRLVELHVLDQEFLRSQGEQRTLRTEPIDANRGVIRDRNGEPLAVSTPVATLWANPSTLSPDHPRLDELANLLDRDPGKLQKRLADNQERQFLYLRRKVQPSLAEQALSLNIPGIHSRREYRRYYPAGEVASHVVGFTNIDEAGQEGLELSFNHWLSGENGSKRVLRDNHGRTVRDIALVKEAKPGSDLQLSLDLRLQYLAYRELKAAVEAHDARGGTIVMLDTRNGEILAMANQPSFNPNDRDQFDPSRLRNRAITDLFEPGSTIKPFSAAAALESGDFRPGTKVNTSPGYRRMGDYTIRDNHDYGELSLSEIVTYSSNVGISKVASALSGERLQDLFYRVGFGQSTGIGFPGEAVGILPANVSWRPVEVAALSYGYGMSVNALQLAQAYMVLANGGTHYPVSLLTNNEKPRGRRVMSSETAAKVRRMLVSVVEDGTGTRANSDIYRLAGKTGTVHLVGANGYEKDQYKALFAGMAPADDPRIVTVVTVDAPSRSEYYGGEVAAPVFGRVMSDALRLLNVEPSGRPEMVDGTAQQQGGRG</sequence>
<keyword evidence="5 16" id="KW-0121">Carboxypeptidase</keyword>
<gene>
    <name evidence="16" type="primary">ftsI</name>
    <name evidence="19" type="ORF">DES49_2848</name>
</gene>
<dbReference type="PANTHER" id="PTHR30627:SF1">
    <property type="entry name" value="PEPTIDOGLYCAN D,D-TRANSPEPTIDASE FTSI"/>
    <property type="match status" value="1"/>
</dbReference>
<evidence type="ECO:0000256" key="5">
    <source>
        <dbReference type="ARBA" id="ARBA00022645"/>
    </source>
</evidence>
<evidence type="ECO:0000256" key="8">
    <source>
        <dbReference type="ARBA" id="ARBA00022801"/>
    </source>
</evidence>
<keyword evidence="11 16" id="KW-1133">Transmembrane helix</keyword>
<keyword evidence="6 16" id="KW-0645">Protease</keyword>
<feature type="active site" description="Acyl-ester intermediate" evidence="16">
    <location>
        <position position="303"/>
    </location>
</feature>
<comment type="catalytic activity">
    <reaction evidence="16">
        <text>Preferential cleavage: (Ac)2-L-Lys-D-Ala-|-D-Ala. Also transpeptidation of peptidyl-alanyl moieties that are N-acyl substituents of D-alanine.</text>
        <dbReference type="EC" id="3.4.16.4"/>
    </reaction>
</comment>
<evidence type="ECO:0000256" key="6">
    <source>
        <dbReference type="ARBA" id="ARBA00022670"/>
    </source>
</evidence>
<evidence type="ECO:0000313" key="19">
    <source>
        <dbReference type="EMBL" id="TDT37885.1"/>
    </source>
</evidence>
<dbReference type="Gene3D" id="3.90.1310.10">
    <property type="entry name" value="Penicillin-binding protein 2a (Domain 2)"/>
    <property type="match status" value="1"/>
</dbReference>
<keyword evidence="2 16" id="KW-1003">Cell membrane</keyword>
<evidence type="ECO:0000256" key="3">
    <source>
        <dbReference type="ARBA" id="ARBA00022519"/>
    </source>
</evidence>
<dbReference type="PANTHER" id="PTHR30627">
    <property type="entry name" value="PEPTIDOGLYCAN D,D-TRANSPEPTIDASE"/>
    <property type="match status" value="1"/>
</dbReference>
<evidence type="ECO:0000259" key="18">
    <source>
        <dbReference type="Pfam" id="PF03717"/>
    </source>
</evidence>
<dbReference type="GO" id="GO:0009002">
    <property type="term" value="F:serine-type D-Ala-D-Ala carboxypeptidase activity"/>
    <property type="evidence" value="ECO:0007669"/>
    <property type="project" value="UniProtKB-UniRule"/>
</dbReference>
<keyword evidence="3 16" id="KW-0997">Cell inner membrane</keyword>
<evidence type="ECO:0000256" key="10">
    <source>
        <dbReference type="ARBA" id="ARBA00022984"/>
    </source>
</evidence>
<keyword evidence="12 16" id="KW-0472">Membrane</keyword>
<evidence type="ECO:0000256" key="11">
    <source>
        <dbReference type="ARBA" id="ARBA00022989"/>
    </source>
</evidence>
<feature type="domain" description="Penicillin-binding protein transpeptidase" evidence="17">
    <location>
        <begin position="256"/>
        <end position="551"/>
    </location>
</feature>
<dbReference type="EC" id="3.4.16.4" evidence="16"/>
<evidence type="ECO:0000256" key="4">
    <source>
        <dbReference type="ARBA" id="ARBA00022618"/>
    </source>
</evidence>
<evidence type="ECO:0000256" key="14">
    <source>
        <dbReference type="ARBA" id="ARBA00023306"/>
    </source>
</evidence>
<dbReference type="GO" id="GO:0006508">
    <property type="term" value="P:proteolysis"/>
    <property type="evidence" value="ECO:0007669"/>
    <property type="project" value="UniProtKB-KW"/>
</dbReference>
<comment type="subcellular location">
    <subcellularLocation>
        <location evidence="16">Cell inner membrane</location>
        <topology evidence="16">Single-pass membrane protein</topology>
    </subcellularLocation>
    <subcellularLocation>
        <location evidence="1">Membrane</location>
    </subcellularLocation>
</comment>
<dbReference type="GO" id="GO:0043093">
    <property type="term" value="P:FtsZ-dependent cytokinesis"/>
    <property type="evidence" value="ECO:0007669"/>
    <property type="project" value="UniProtKB-UniRule"/>
</dbReference>
<comment type="pathway">
    <text evidence="16">Cell wall biogenesis; peptidoglycan biosynthesis.</text>
</comment>
<dbReference type="GO" id="GO:0008658">
    <property type="term" value="F:penicillin binding"/>
    <property type="evidence" value="ECO:0007669"/>
    <property type="project" value="InterPro"/>
</dbReference>
<dbReference type="InterPro" id="IPR012338">
    <property type="entry name" value="Beta-lactam/transpept-like"/>
</dbReference>
<dbReference type="SUPFAM" id="SSF56519">
    <property type="entry name" value="Penicillin binding protein dimerisation domain"/>
    <property type="match status" value="1"/>
</dbReference>
<dbReference type="EMBL" id="SOAX01000007">
    <property type="protein sequence ID" value="TDT37885.1"/>
    <property type="molecule type" value="Genomic_DNA"/>
</dbReference>
<keyword evidence="14 16" id="KW-0131">Cell cycle</keyword>
<dbReference type="RefSeq" id="WP_133737073.1">
    <property type="nucleotide sequence ID" value="NZ_SOAX01000007.1"/>
</dbReference>
<accession>A0A4R7JJI7</accession>
<dbReference type="GO" id="GO:0009252">
    <property type="term" value="P:peptidoglycan biosynthetic process"/>
    <property type="evidence" value="ECO:0007669"/>
    <property type="project" value="UniProtKB-UniRule"/>
</dbReference>